<dbReference type="CDD" id="cd02440">
    <property type="entry name" value="AdoMet_MTases"/>
    <property type="match status" value="1"/>
</dbReference>
<dbReference type="GO" id="GO:0032259">
    <property type="term" value="P:methylation"/>
    <property type="evidence" value="ECO:0007669"/>
    <property type="project" value="UniProtKB-KW"/>
</dbReference>
<dbReference type="SUPFAM" id="SSF53335">
    <property type="entry name" value="S-adenosyl-L-methionine-dependent methyltransferases"/>
    <property type="match status" value="1"/>
</dbReference>
<comment type="caution">
    <text evidence="2">The sequence shown here is derived from an EMBL/GenBank/DDBJ whole genome shotgun (WGS) entry which is preliminary data.</text>
</comment>
<evidence type="ECO:0000259" key="1">
    <source>
        <dbReference type="Pfam" id="PF13649"/>
    </source>
</evidence>
<gene>
    <name evidence="2" type="ORF">Ate02nite_27870</name>
</gene>
<accession>A0A919NLJ8</accession>
<dbReference type="AlphaFoldDB" id="A0A919NLJ8"/>
<dbReference type="Pfam" id="PF13649">
    <property type="entry name" value="Methyltransf_25"/>
    <property type="match status" value="1"/>
</dbReference>
<dbReference type="GO" id="GO:0008168">
    <property type="term" value="F:methyltransferase activity"/>
    <property type="evidence" value="ECO:0007669"/>
    <property type="project" value="UniProtKB-KW"/>
</dbReference>
<organism evidence="2 3">
    <name type="scientific">Paractinoplanes tereljensis</name>
    <dbReference type="NCBI Taxonomy" id="571912"/>
    <lineage>
        <taxon>Bacteria</taxon>
        <taxon>Bacillati</taxon>
        <taxon>Actinomycetota</taxon>
        <taxon>Actinomycetes</taxon>
        <taxon>Micromonosporales</taxon>
        <taxon>Micromonosporaceae</taxon>
        <taxon>Paractinoplanes</taxon>
    </lineage>
</organism>
<keyword evidence="2" id="KW-0489">Methyltransferase</keyword>
<evidence type="ECO:0000313" key="2">
    <source>
        <dbReference type="EMBL" id="GIF20057.1"/>
    </source>
</evidence>
<keyword evidence="2" id="KW-0808">Transferase</keyword>
<feature type="domain" description="Methyltransferase" evidence="1">
    <location>
        <begin position="46"/>
        <end position="132"/>
    </location>
</feature>
<evidence type="ECO:0000313" key="3">
    <source>
        <dbReference type="Proteomes" id="UP000623608"/>
    </source>
</evidence>
<dbReference type="InterPro" id="IPR041698">
    <property type="entry name" value="Methyltransf_25"/>
</dbReference>
<sequence length="225" mass="24147">MTTRANTGTGPGPITPDGCAVAFYVLLPPTGEAEITHQAIPLGSSVLELGCGTGRTLRRLAELGHPTLGVDESPDMLVHAADLDTVCSPIQTLDLRRTFDAVLLASTLINTPDPGLRTAMLKTARRHTALGGSMIIQRHPLDWFDTLVPSSAERDGICYTIAAVHRDGPLLTATIEYRADSRPWTHTFTACRLTDDDLASAVHNAGFEAIRWLAEDHSWVAATAT</sequence>
<dbReference type="Gene3D" id="3.40.50.150">
    <property type="entry name" value="Vaccinia Virus protein VP39"/>
    <property type="match status" value="1"/>
</dbReference>
<keyword evidence="3" id="KW-1185">Reference proteome</keyword>
<proteinExistence type="predicted"/>
<dbReference type="EMBL" id="BOMY01000020">
    <property type="protein sequence ID" value="GIF20057.1"/>
    <property type="molecule type" value="Genomic_DNA"/>
</dbReference>
<protein>
    <submittedName>
        <fullName evidence="2">Methyltransferase</fullName>
    </submittedName>
</protein>
<reference evidence="2" key="1">
    <citation type="submission" date="2021-01" db="EMBL/GenBank/DDBJ databases">
        <title>Whole genome shotgun sequence of Actinoplanes tereljensis NBRC 105297.</title>
        <authorList>
            <person name="Komaki H."/>
            <person name="Tamura T."/>
        </authorList>
    </citation>
    <scope>NUCLEOTIDE SEQUENCE</scope>
    <source>
        <strain evidence="2">NBRC 105297</strain>
    </source>
</reference>
<dbReference type="InterPro" id="IPR029063">
    <property type="entry name" value="SAM-dependent_MTases_sf"/>
</dbReference>
<name>A0A919NLJ8_9ACTN</name>
<dbReference type="RefSeq" id="WP_203805333.1">
    <property type="nucleotide sequence ID" value="NZ_BOMY01000020.1"/>
</dbReference>
<dbReference type="Proteomes" id="UP000623608">
    <property type="component" value="Unassembled WGS sequence"/>
</dbReference>